<dbReference type="InterPro" id="IPR002575">
    <property type="entry name" value="Aminoglycoside_PTrfase"/>
</dbReference>
<dbReference type="Pfam" id="PF01636">
    <property type="entry name" value="APH"/>
    <property type="match status" value="1"/>
</dbReference>
<keyword evidence="6 7" id="KW-0046">Antibiotic resistance</keyword>
<dbReference type="InterPro" id="IPR051678">
    <property type="entry name" value="AGP_Transferase"/>
</dbReference>
<dbReference type="GO" id="GO:0046677">
    <property type="term" value="P:response to antibiotic"/>
    <property type="evidence" value="ECO:0007669"/>
    <property type="project" value="UniProtKB-KW"/>
</dbReference>
<dbReference type="GO" id="GO:0016773">
    <property type="term" value="F:phosphotransferase activity, alcohol group as acceptor"/>
    <property type="evidence" value="ECO:0007669"/>
    <property type="project" value="InterPro"/>
</dbReference>
<feature type="binding site" evidence="9">
    <location>
        <position position="198"/>
    </location>
    <ligand>
        <name>Mg(2+)</name>
        <dbReference type="ChEBI" id="CHEBI:18420"/>
    </ligand>
</feature>
<name>Q2UZE1_9ACTN</name>
<feature type="domain" description="Aminoglycoside phosphotransferase" evidence="10">
    <location>
        <begin position="30"/>
        <end position="260"/>
    </location>
</feature>
<reference evidence="11" key="1">
    <citation type="submission" date="2005-02" db="EMBL/GenBank/DDBJ databases">
        <title>Comparison of the gene clusters for the biosynthesis of aminoglycoside antibiotics gentamicin (Micromonospora echinospora DSM 43036), fortimicin (Micromonospora olivasterospora DSM 43868), kanamycin (Streptomyces kanamyceticus DSM 40500) and istamycin (Streptomyces tenjimariensis ATCC 31603).</title>
        <authorList>
            <person name="Aboshanab K.M."/>
            <person name="Schmidt-Beissner H."/>
            <person name="Wehmeier U.F."/>
            <person name="Welzel K."/>
            <person name="Vente A."/>
            <person name="Piepersberg W."/>
        </authorList>
    </citation>
    <scope>NUCLEOTIDE SEQUENCE</scope>
    <source>
        <strain evidence="11">ATCC 31603</strain>
    </source>
</reference>
<evidence type="ECO:0000256" key="1">
    <source>
        <dbReference type="ARBA" id="ARBA00006219"/>
    </source>
</evidence>
<feature type="active site" description="Proton acceptor" evidence="8">
    <location>
        <position position="193"/>
    </location>
</feature>
<accession>Q2UZE1</accession>
<sequence length="273" mass="29826">MTPAAGTPPAWAASRPVPHGDWTLVARRSYGPRIFRVDTERRGAYYVKTTPAREADTRFHPVTEAERLEWLRGHGLPVPEVVDAGVRDGLAWLVTSALPGRPASGPWPAAERPRVVRVLAEAAAALHALPVGGCPFDGRLRTSLAWAETAARTGRVDLDDLDEHHRGWSAGRLLAELRGTPAPPEDVVVCHGDLCPDNVLVDPDTLILTGIIDAGRLGAADRWRDLAVVLRELGDEGGAWPAAERHGETFLRGYGITYDARKAEFYRLLDEFF</sequence>
<organism evidence="11">
    <name type="scientific">Streptomyces tenjimariensis</name>
    <dbReference type="NCBI Taxonomy" id="29308"/>
    <lineage>
        <taxon>Bacteria</taxon>
        <taxon>Bacillati</taxon>
        <taxon>Actinomycetota</taxon>
        <taxon>Actinomycetes</taxon>
        <taxon>Kitasatosporales</taxon>
        <taxon>Streptomycetaceae</taxon>
        <taxon>Streptomyces</taxon>
    </lineage>
</organism>
<evidence type="ECO:0000313" key="11">
    <source>
        <dbReference type="EMBL" id="CAH60150.1"/>
    </source>
</evidence>
<dbReference type="EMBL" id="AJ845083">
    <property type="protein sequence ID" value="CAH60150.1"/>
    <property type="molecule type" value="Genomic_DNA"/>
</dbReference>
<keyword evidence="9" id="KW-0479">Metal-binding</keyword>
<dbReference type="GO" id="GO:0046872">
    <property type="term" value="F:metal ion binding"/>
    <property type="evidence" value="ECO:0007669"/>
    <property type="project" value="UniProtKB-KW"/>
</dbReference>
<dbReference type="InterPro" id="IPR024165">
    <property type="entry name" value="Kan/Strep_kinase"/>
</dbReference>
<dbReference type="PANTHER" id="PTHR21310:SF41">
    <property type="entry name" value="3'-PHOSPHOTRANSFERASE, PUTATIVE-RELATED"/>
    <property type="match status" value="1"/>
</dbReference>
<gene>
    <name evidence="11" type="primary">istP</name>
</gene>
<evidence type="ECO:0000259" key="10">
    <source>
        <dbReference type="Pfam" id="PF01636"/>
    </source>
</evidence>
<comment type="similarity">
    <text evidence="1 7">Belongs to the aminoglycoside phosphotransferase family.</text>
</comment>
<dbReference type="InterPro" id="IPR011009">
    <property type="entry name" value="Kinase-like_dom_sf"/>
</dbReference>
<protein>
    <submittedName>
        <fullName evidence="11">Putative phosphotransferase</fullName>
    </submittedName>
</protein>
<proteinExistence type="inferred from homology"/>
<keyword evidence="2 7" id="KW-0808">Transferase</keyword>
<dbReference type="PIRSF" id="PIRSF000706">
    <property type="entry name" value="Kanamycin_kin"/>
    <property type="match status" value="1"/>
</dbReference>
<dbReference type="Gene3D" id="3.90.1200.10">
    <property type="match status" value="1"/>
</dbReference>
<evidence type="ECO:0000256" key="6">
    <source>
        <dbReference type="ARBA" id="ARBA00023251"/>
    </source>
</evidence>
<evidence type="ECO:0000256" key="8">
    <source>
        <dbReference type="PIRSR" id="PIRSR000706-1"/>
    </source>
</evidence>
<dbReference type="GO" id="GO:0005524">
    <property type="term" value="F:ATP binding"/>
    <property type="evidence" value="ECO:0007669"/>
    <property type="project" value="UniProtKB-KW"/>
</dbReference>
<dbReference type="Gene3D" id="3.30.200.20">
    <property type="entry name" value="Phosphorylase Kinase, domain 1"/>
    <property type="match status" value="1"/>
</dbReference>
<evidence type="ECO:0000256" key="7">
    <source>
        <dbReference type="PIRNR" id="PIRNR000706"/>
    </source>
</evidence>
<evidence type="ECO:0000256" key="5">
    <source>
        <dbReference type="ARBA" id="ARBA00022840"/>
    </source>
</evidence>
<evidence type="ECO:0000256" key="2">
    <source>
        <dbReference type="ARBA" id="ARBA00022679"/>
    </source>
</evidence>
<dbReference type="AlphaFoldDB" id="Q2UZE1"/>
<dbReference type="CDD" id="cd05150">
    <property type="entry name" value="APH"/>
    <property type="match status" value="1"/>
</dbReference>
<dbReference type="GO" id="GO:0016301">
    <property type="term" value="F:kinase activity"/>
    <property type="evidence" value="ECO:0007669"/>
    <property type="project" value="UniProtKB-KW"/>
</dbReference>
<evidence type="ECO:0000256" key="4">
    <source>
        <dbReference type="ARBA" id="ARBA00022777"/>
    </source>
</evidence>
<evidence type="ECO:0000256" key="9">
    <source>
        <dbReference type="PIRSR" id="PIRSR000706-2"/>
    </source>
</evidence>
<feature type="binding site" evidence="9">
    <location>
        <position position="213"/>
    </location>
    <ligand>
        <name>Mg(2+)</name>
        <dbReference type="ChEBI" id="CHEBI:18420"/>
    </ligand>
</feature>
<keyword evidence="9" id="KW-0460">Magnesium</keyword>
<keyword evidence="5 7" id="KW-0067">ATP-binding</keyword>
<dbReference type="PANTHER" id="PTHR21310">
    <property type="entry name" value="AMINOGLYCOSIDE PHOSPHOTRANSFERASE-RELATED-RELATED"/>
    <property type="match status" value="1"/>
</dbReference>
<keyword evidence="3 7" id="KW-0547">Nucleotide-binding</keyword>
<evidence type="ECO:0000256" key="3">
    <source>
        <dbReference type="ARBA" id="ARBA00022741"/>
    </source>
</evidence>
<dbReference type="NCBIfam" id="NF033068">
    <property type="entry name" value="APH_3p"/>
    <property type="match status" value="1"/>
</dbReference>
<dbReference type="SUPFAM" id="SSF56112">
    <property type="entry name" value="Protein kinase-like (PK-like)"/>
    <property type="match status" value="1"/>
</dbReference>
<keyword evidence="4 7" id="KW-0418">Kinase</keyword>